<feature type="domain" description="PHD-type" evidence="6">
    <location>
        <begin position="557"/>
        <end position="607"/>
    </location>
</feature>
<reference evidence="7" key="1">
    <citation type="submission" date="2023-04" db="EMBL/GenBank/DDBJ databases">
        <title>Black Yeasts Isolated from many extreme environments.</title>
        <authorList>
            <person name="Coleine C."/>
            <person name="Stajich J.E."/>
            <person name="Selbmann L."/>
        </authorList>
    </citation>
    <scope>NUCLEOTIDE SEQUENCE</scope>
    <source>
        <strain evidence="7">CCFEE 5312</strain>
    </source>
</reference>
<keyword evidence="1" id="KW-0479">Metal-binding</keyword>
<dbReference type="CDD" id="cd15534">
    <property type="entry name" value="PHD2_PHF12_Rco1"/>
    <property type="match status" value="1"/>
</dbReference>
<dbReference type="Pfam" id="PF00628">
    <property type="entry name" value="PHD"/>
    <property type="match status" value="2"/>
</dbReference>
<dbReference type="GO" id="GO:0008270">
    <property type="term" value="F:zinc ion binding"/>
    <property type="evidence" value="ECO:0007669"/>
    <property type="project" value="UniProtKB-KW"/>
</dbReference>
<organism evidence="7 8">
    <name type="scientific">Extremus antarcticus</name>
    <dbReference type="NCBI Taxonomy" id="702011"/>
    <lineage>
        <taxon>Eukaryota</taxon>
        <taxon>Fungi</taxon>
        <taxon>Dikarya</taxon>
        <taxon>Ascomycota</taxon>
        <taxon>Pezizomycotina</taxon>
        <taxon>Dothideomycetes</taxon>
        <taxon>Dothideomycetidae</taxon>
        <taxon>Mycosphaerellales</taxon>
        <taxon>Extremaceae</taxon>
        <taxon>Extremus</taxon>
    </lineage>
</organism>
<feature type="compositionally biased region" description="Low complexity" evidence="5">
    <location>
        <begin position="369"/>
        <end position="381"/>
    </location>
</feature>
<sequence>MLGARTLRDRSTSRDPNGSTAKRDESVAKEIKEEKMSDSAWAEPALALKPSYRDHGGVSYYGVAEHMQPLGEAPNARVKTRVKAEGARKSVLGRSAAGGGLDAQETPEGTPAPPTPTTAQTQAVMSPQPRIVVDDEADADYAPKVNGKKKERSRKSRATKRRSEPASSMAAPPKIQPPDPGSFDPIKLAAVVQEARMRAVESGKPDLADAVYEIYLQSLKNGVLMRLMQAILTQKATADETKQFQQHVKVAKKMLKEEAEARRQARRDLPNNTNGSQSLPLRSPSNLTPRELEIYSARPSTETSNIYKPKVSLSWKSPSKDPNRHRSGQTATMSVSPTKRRDGSPASDSSLTDMTSNPDDDMDVDEPVAAATTSAKPAAITAKDHAAERGSLAAPNRTLKRSSADAELQDDERDRVLAAKKQKLNEGITRDAKYEESSVREPADSRASRLRAREGKNASLAPPSLSLNTNGTRLGGGSASRAVSTDLDSPLSTPASSRQGTPQVLKAPAKAFGKKAKTKQSPEKKPLAAYSAMPGASGAGRDSPIGDDDNEELSENNDFCSACGGSGFLLCCDGCDRSFHFSCLDPPLNDDASELNEPWFCYICVAKRPITNSPEKPQRGLFAPLFSSLRKRNPSNFSLPQDVRDYFEGVASDKNGAFVESVNTRTRNRPGYTDELPDYTKVKDAKGKTILCFSCGKSSSGTRMIIPCDFCGEHWHLDCLDPPRTNAPARNQDGQKVHDWMCPLHADHELRNVDTSLLNPRNVARKVHIRKPRNAKVVDTSLTRGFRNNGVVDVVIDDESDDSESEFYDDEAANQGVVSRLPASGIKLDFIDKVKSSRVQQLRSEHAYDTARVIAQAPGQLEQANFAKRSFREKQMALNLAQFASENKDLSLGDDQVENLVGTLIAEAPNEVVEDMTAAENAEKARSKTAAIPPSPPASEQTDPLSAEQRKDLQMLQELIRRRLEGSKT</sequence>
<feature type="compositionally biased region" description="Polar residues" evidence="5">
    <location>
        <begin position="270"/>
        <end position="288"/>
    </location>
</feature>
<evidence type="ECO:0000313" key="7">
    <source>
        <dbReference type="EMBL" id="KAK3047473.1"/>
    </source>
</evidence>
<dbReference type="Gene3D" id="3.30.40.10">
    <property type="entry name" value="Zinc/RING finger domain, C3HC4 (zinc finger)"/>
    <property type="match status" value="2"/>
</dbReference>
<protein>
    <recommendedName>
        <fullName evidence="6">PHD-type domain-containing protein</fullName>
    </recommendedName>
</protein>
<dbReference type="EMBL" id="JAWDJX010000061">
    <property type="protein sequence ID" value="KAK3047473.1"/>
    <property type="molecule type" value="Genomic_DNA"/>
</dbReference>
<proteinExistence type="predicted"/>
<feature type="compositionally biased region" description="Basic and acidic residues" evidence="5">
    <location>
        <begin position="428"/>
        <end position="456"/>
    </location>
</feature>
<feature type="compositionally biased region" description="Basic and acidic residues" evidence="5">
    <location>
        <begin position="21"/>
        <end position="37"/>
    </location>
</feature>
<evidence type="ECO:0000256" key="2">
    <source>
        <dbReference type="ARBA" id="ARBA00022771"/>
    </source>
</evidence>
<dbReference type="InterPro" id="IPR013083">
    <property type="entry name" value="Znf_RING/FYVE/PHD"/>
</dbReference>
<feature type="compositionally biased region" description="Basic and acidic residues" evidence="5">
    <location>
        <begin position="1"/>
        <end position="13"/>
    </location>
</feature>
<keyword evidence="3" id="KW-0862">Zinc</keyword>
<dbReference type="CDD" id="cd15535">
    <property type="entry name" value="PHD1_Rco1"/>
    <property type="match status" value="1"/>
</dbReference>
<evidence type="ECO:0000256" key="5">
    <source>
        <dbReference type="SAM" id="MobiDB-lite"/>
    </source>
</evidence>
<dbReference type="SMART" id="SM00249">
    <property type="entry name" value="PHD"/>
    <property type="match status" value="2"/>
</dbReference>
<dbReference type="Proteomes" id="UP001271007">
    <property type="component" value="Unassembled WGS sequence"/>
</dbReference>
<feature type="compositionally biased region" description="Basic and acidic residues" evidence="5">
    <location>
        <begin position="257"/>
        <end position="269"/>
    </location>
</feature>
<feature type="compositionally biased region" description="Basic residues" evidence="5">
    <location>
        <begin position="146"/>
        <end position="160"/>
    </location>
</feature>
<feature type="region of interest" description="Disordered" evidence="5">
    <location>
        <begin position="67"/>
        <end position="181"/>
    </location>
</feature>
<dbReference type="PROSITE" id="PS01359">
    <property type="entry name" value="ZF_PHD_1"/>
    <property type="match status" value="1"/>
</dbReference>
<dbReference type="PANTHER" id="PTHR47636:SF1">
    <property type="entry name" value="TRANSCRIPTIONAL REGULATORY PROTEIN RCO1"/>
    <property type="match status" value="1"/>
</dbReference>
<keyword evidence="2 4" id="KW-0863">Zinc-finger</keyword>
<evidence type="ECO:0000256" key="1">
    <source>
        <dbReference type="ARBA" id="ARBA00022723"/>
    </source>
</evidence>
<dbReference type="GO" id="GO:0006357">
    <property type="term" value="P:regulation of transcription by RNA polymerase II"/>
    <property type="evidence" value="ECO:0007669"/>
    <property type="project" value="TreeGrafter"/>
</dbReference>
<feature type="region of interest" description="Disordered" evidence="5">
    <location>
        <begin position="1"/>
        <end position="42"/>
    </location>
</feature>
<evidence type="ECO:0000256" key="3">
    <source>
        <dbReference type="ARBA" id="ARBA00022833"/>
    </source>
</evidence>
<evidence type="ECO:0000256" key="4">
    <source>
        <dbReference type="PROSITE-ProRule" id="PRU00146"/>
    </source>
</evidence>
<feature type="region of interest" description="Disordered" evidence="5">
    <location>
        <begin position="428"/>
        <end position="551"/>
    </location>
</feature>
<dbReference type="AlphaFoldDB" id="A0AAJ0G834"/>
<dbReference type="InterPro" id="IPR019786">
    <property type="entry name" value="Zinc_finger_PHD-type_CS"/>
</dbReference>
<feature type="compositionally biased region" description="Polar residues" evidence="5">
    <location>
        <begin position="328"/>
        <end position="337"/>
    </location>
</feature>
<keyword evidence="8" id="KW-1185">Reference proteome</keyword>
<accession>A0AAJ0G834</accession>
<gene>
    <name evidence="7" type="ORF">LTR09_011102</name>
</gene>
<evidence type="ECO:0000313" key="8">
    <source>
        <dbReference type="Proteomes" id="UP001271007"/>
    </source>
</evidence>
<feature type="region of interest" description="Disordered" evidence="5">
    <location>
        <begin position="918"/>
        <end position="950"/>
    </location>
</feature>
<dbReference type="GO" id="GO:0032221">
    <property type="term" value="C:Rpd3S complex"/>
    <property type="evidence" value="ECO:0007669"/>
    <property type="project" value="TreeGrafter"/>
</dbReference>
<dbReference type="InterPro" id="IPR019787">
    <property type="entry name" value="Znf_PHD-finger"/>
</dbReference>
<name>A0AAJ0G834_9PEZI</name>
<feature type="compositionally biased region" description="Polar residues" evidence="5">
    <location>
        <begin position="481"/>
        <end position="502"/>
    </location>
</feature>
<feature type="compositionally biased region" description="Polar residues" evidence="5">
    <location>
        <begin position="346"/>
        <end position="357"/>
    </location>
</feature>
<dbReference type="FunFam" id="3.30.40.10:FF:000748">
    <property type="entry name" value="PHD finger domain protein, putative"/>
    <property type="match status" value="1"/>
</dbReference>
<dbReference type="SUPFAM" id="SSF57903">
    <property type="entry name" value="FYVE/PHD zinc finger"/>
    <property type="match status" value="2"/>
</dbReference>
<dbReference type="InterPro" id="IPR001965">
    <property type="entry name" value="Znf_PHD"/>
</dbReference>
<dbReference type="InterPro" id="IPR011011">
    <property type="entry name" value="Znf_FYVE_PHD"/>
</dbReference>
<dbReference type="PROSITE" id="PS50016">
    <property type="entry name" value="ZF_PHD_2"/>
    <property type="match status" value="1"/>
</dbReference>
<comment type="caution">
    <text evidence="7">The sequence shown here is derived from an EMBL/GenBank/DDBJ whole genome shotgun (WGS) entry which is preliminary data.</text>
</comment>
<evidence type="ECO:0000259" key="6">
    <source>
        <dbReference type="PROSITE" id="PS50016"/>
    </source>
</evidence>
<dbReference type="InterPro" id="IPR052819">
    <property type="entry name" value="Chromatin_regulatory_protein"/>
</dbReference>
<dbReference type="PANTHER" id="PTHR47636">
    <property type="entry name" value="TRANSCRIPTIONAL REGULATORY PROTEIN RCO1"/>
    <property type="match status" value="1"/>
</dbReference>
<feature type="region of interest" description="Disordered" evidence="5">
    <location>
        <begin position="257"/>
        <end position="413"/>
    </location>
</feature>